<evidence type="ECO:0000313" key="1">
    <source>
        <dbReference type="EMBL" id="XBH07128.1"/>
    </source>
</evidence>
<reference evidence="1" key="1">
    <citation type="submission" date="2024-05" db="EMBL/GenBank/DDBJ databases">
        <title>Planctomycetes of the genus Singulisphaera possess chitinolytic capabilities.</title>
        <authorList>
            <person name="Ivanova A."/>
        </authorList>
    </citation>
    <scope>NUCLEOTIDE SEQUENCE</scope>
    <source>
        <strain evidence="1">Ch08T</strain>
    </source>
</reference>
<dbReference type="AlphaFoldDB" id="A0AAU7CPZ9"/>
<sequence length="239" mass="25318">MRHRSRPGFRPALEGIEARTLLSTMSNLLSHSQAKQAAIASQAATDPDALPPNPLYFPTGQPTRHEIARQRFVAKFAGPFTVGAGRFSSEAQQLYLRGSGGSNQFLHGDTQLAIITPTDPSQPLGGSMSLFDRNINTNSSLGFELTANPATDLDSAGRPVRLTITQLDSNVSGGVYAGAIAEGTVEIRYKPSAPRSRKVFSQGTALVTIRAQIYTAGTGSILRNTDIDPGGPSQGGPNR</sequence>
<organism evidence="1">
    <name type="scientific">Singulisphaera sp. Ch08</name>
    <dbReference type="NCBI Taxonomy" id="3120278"/>
    <lineage>
        <taxon>Bacteria</taxon>
        <taxon>Pseudomonadati</taxon>
        <taxon>Planctomycetota</taxon>
        <taxon>Planctomycetia</taxon>
        <taxon>Isosphaerales</taxon>
        <taxon>Isosphaeraceae</taxon>
        <taxon>Singulisphaera</taxon>
    </lineage>
</organism>
<dbReference type="RefSeq" id="WP_406699972.1">
    <property type="nucleotide sequence ID" value="NZ_CP155447.1"/>
</dbReference>
<name>A0AAU7CPZ9_9BACT</name>
<dbReference type="EMBL" id="CP155447">
    <property type="protein sequence ID" value="XBH07128.1"/>
    <property type="molecule type" value="Genomic_DNA"/>
</dbReference>
<proteinExistence type="predicted"/>
<accession>A0AAU7CPZ9</accession>
<gene>
    <name evidence="1" type="ORF">V5E97_14115</name>
</gene>
<protein>
    <submittedName>
        <fullName evidence="1">Uncharacterized protein</fullName>
    </submittedName>
</protein>